<keyword evidence="1" id="KW-0472">Membrane</keyword>
<evidence type="ECO:0000256" key="1">
    <source>
        <dbReference type="SAM" id="Phobius"/>
    </source>
</evidence>
<dbReference type="EMBL" id="HBGE01077851">
    <property type="protein sequence ID" value="CAD9169812.1"/>
    <property type="molecule type" value="Transcribed_RNA"/>
</dbReference>
<dbReference type="AlphaFoldDB" id="A0A7S1WIB6"/>
<proteinExistence type="predicted"/>
<keyword evidence="1" id="KW-1133">Transmembrane helix</keyword>
<reference evidence="2" key="1">
    <citation type="submission" date="2021-01" db="EMBL/GenBank/DDBJ databases">
        <authorList>
            <person name="Corre E."/>
            <person name="Pelletier E."/>
            <person name="Niang G."/>
            <person name="Scheremetjew M."/>
            <person name="Finn R."/>
            <person name="Kale V."/>
            <person name="Holt S."/>
            <person name="Cochrane G."/>
            <person name="Meng A."/>
            <person name="Brown T."/>
            <person name="Cohen L."/>
        </authorList>
    </citation>
    <scope>NUCLEOTIDE SEQUENCE</scope>
    <source>
        <strain evidence="2">OF101</strain>
    </source>
</reference>
<sequence>MVGAMGAVASTTKTTPDGEDWTTIAIVSVIIFILYLVLFTVRVATKDEPEEDNAETLMERWSHVTKGRWAIPKLGVRSEAIPAICSRVLSQNKDVPLLIPMEYLQRTPWVGWSADILGGTTGARLFKACLLPAARGRPRCLQVLGHGIHGEPDSLLVSISAGLEISNGDGKLFGKIARRGNGEVYMLEEATGKEPRWAIVPDLVEDPSGATMSMTWKPKGRLLATVAKGTRYLNVTNTHGVDAILALACALGLMTFEFAPGPSLSARLKDVRDQVRDQVEGTAASLLTRLHPQTNP</sequence>
<feature type="transmembrane region" description="Helical" evidence="1">
    <location>
        <begin position="21"/>
        <end position="41"/>
    </location>
</feature>
<accession>A0A7S1WIB6</accession>
<gene>
    <name evidence="2" type="ORF">ACAT0790_LOCUS46581</name>
</gene>
<name>A0A7S1WIB6_ALECA</name>
<evidence type="ECO:0000313" key="2">
    <source>
        <dbReference type="EMBL" id="CAD9169812.1"/>
    </source>
</evidence>
<keyword evidence="1" id="KW-0812">Transmembrane</keyword>
<organism evidence="2">
    <name type="scientific">Alexandrium catenella</name>
    <name type="common">Red tide dinoflagellate</name>
    <name type="synonym">Gonyaulax catenella</name>
    <dbReference type="NCBI Taxonomy" id="2925"/>
    <lineage>
        <taxon>Eukaryota</taxon>
        <taxon>Sar</taxon>
        <taxon>Alveolata</taxon>
        <taxon>Dinophyceae</taxon>
        <taxon>Gonyaulacales</taxon>
        <taxon>Pyrocystaceae</taxon>
        <taxon>Alexandrium</taxon>
    </lineage>
</organism>
<protein>
    <submittedName>
        <fullName evidence="2">Uncharacterized protein</fullName>
    </submittedName>
</protein>